<reference evidence="3" key="1">
    <citation type="submission" date="2014-01" db="EMBL/GenBank/DDBJ databases">
        <title>The genome of the white-rot fungus Pycnoporus cinnabarinus: a basidiomycete model with a versatile arsenal for lignocellulosic biomass breakdown.</title>
        <authorList>
            <person name="Levasseur A."/>
            <person name="Lomascolo A."/>
            <person name="Ruiz-Duenas F.J."/>
            <person name="Uzan E."/>
            <person name="Piumi F."/>
            <person name="Kues U."/>
            <person name="Ram A.F.J."/>
            <person name="Murat C."/>
            <person name="Haon M."/>
            <person name="Benoit I."/>
            <person name="Arfi Y."/>
            <person name="Chevret D."/>
            <person name="Drula E."/>
            <person name="Kwon M.J."/>
            <person name="Gouret P."/>
            <person name="Lesage-Meessen L."/>
            <person name="Lombard V."/>
            <person name="Mariette J."/>
            <person name="Noirot C."/>
            <person name="Park J."/>
            <person name="Patyshakuliyeva A."/>
            <person name="Wieneger R.A.B."/>
            <person name="Wosten H.A.B."/>
            <person name="Martin F."/>
            <person name="Coutinho P.M."/>
            <person name="de Vries R."/>
            <person name="Martinez A.T."/>
            <person name="Klopp C."/>
            <person name="Pontarotti P."/>
            <person name="Henrissat B."/>
            <person name="Record E."/>
        </authorList>
    </citation>
    <scope>NUCLEOTIDE SEQUENCE [LARGE SCALE GENOMIC DNA]</scope>
    <source>
        <strain evidence="3">BRFM137</strain>
    </source>
</reference>
<dbReference type="EMBL" id="CCBP010000407">
    <property type="protein sequence ID" value="CDO76714.1"/>
    <property type="molecule type" value="Genomic_DNA"/>
</dbReference>
<dbReference type="PANTHER" id="PTHR10622">
    <property type="entry name" value="HET DOMAIN-CONTAINING PROTEIN"/>
    <property type="match status" value="1"/>
</dbReference>
<dbReference type="STRING" id="5643.A0A060SWW0"/>
<dbReference type="Pfam" id="PF26640">
    <property type="entry name" value="DUF8212"/>
    <property type="match status" value="1"/>
</dbReference>
<feature type="domain" description="Heterokaryon incompatibility" evidence="1">
    <location>
        <begin position="23"/>
        <end position="87"/>
    </location>
</feature>
<keyword evidence="4" id="KW-1185">Reference proteome</keyword>
<dbReference type="Proteomes" id="UP000029665">
    <property type="component" value="Unassembled WGS sequence"/>
</dbReference>
<dbReference type="InterPro" id="IPR058525">
    <property type="entry name" value="DUF8212"/>
</dbReference>
<dbReference type="InterPro" id="IPR010730">
    <property type="entry name" value="HET"/>
</dbReference>
<feature type="domain" description="DUF8212" evidence="2">
    <location>
        <begin position="195"/>
        <end position="293"/>
    </location>
</feature>
<gene>
    <name evidence="3" type="ORF">BN946_scf184796.g8</name>
</gene>
<dbReference type="OMA" id="IRECCAF"/>
<evidence type="ECO:0000259" key="2">
    <source>
        <dbReference type="Pfam" id="PF26640"/>
    </source>
</evidence>
<dbReference type="Pfam" id="PF06985">
    <property type="entry name" value="HET"/>
    <property type="match status" value="1"/>
</dbReference>
<protein>
    <submittedName>
        <fullName evidence="3">Uncharacterized protein</fullName>
    </submittedName>
</protein>
<accession>A0A060SWW0</accession>
<evidence type="ECO:0000259" key="1">
    <source>
        <dbReference type="Pfam" id="PF06985"/>
    </source>
</evidence>
<proteinExistence type="predicted"/>
<name>A0A060SWW0_PYCCI</name>
<dbReference type="PANTHER" id="PTHR10622:SF10">
    <property type="entry name" value="HET DOMAIN-CONTAINING PROTEIN"/>
    <property type="match status" value="1"/>
</dbReference>
<comment type="caution">
    <text evidence="3">The sequence shown here is derived from an EMBL/GenBank/DDBJ whole genome shotgun (WGS) entry which is preliminary data.</text>
</comment>
<dbReference type="AlphaFoldDB" id="A0A060SWW0"/>
<organism evidence="3 4">
    <name type="scientific">Pycnoporus cinnabarinus</name>
    <name type="common">Cinnabar-red polypore</name>
    <name type="synonym">Trametes cinnabarina</name>
    <dbReference type="NCBI Taxonomy" id="5643"/>
    <lineage>
        <taxon>Eukaryota</taxon>
        <taxon>Fungi</taxon>
        <taxon>Dikarya</taxon>
        <taxon>Basidiomycota</taxon>
        <taxon>Agaricomycotina</taxon>
        <taxon>Agaricomycetes</taxon>
        <taxon>Polyporales</taxon>
        <taxon>Polyporaceae</taxon>
        <taxon>Trametes</taxon>
    </lineage>
</organism>
<evidence type="ECO:0000313" key="4">
    <source>
        <dbReference type="Proteomes" id="UP000029665"/>
    </source>
</evidence>
<sequence length="529" mass="59328">MWINNLRRLVGLPPRSVLNKASAKIRECCAFALARGYRWLWVDTCCIDKTSSTELSEAINSMYQWYAHAAVCYAYLQDVDEAENPRNMRSQFRQSKWFGRGWTLQELIAPSEVVFVSKRWQAIGTKRILGDVIEEITGIDRNILQHNRPLSSVSIAQRMSWASRRSTTRIEDEAYLLLGIFGVNIPVIYGEGSNAYYRLQEEILRRIPDQSIFAWGRMLSCWPHEQFNHFSSSTWPIDMSHECLFASSPAAFEDSAPYVPLSLEEFYQRVTSEEKHVPEYLFTSYGIRTSLPRLLYRRRTGLSGEDMVEVIVLACEDPGRGVVALLLRPTDGRTALSGQLHSQTSPRQFKTGADPIETPPKTSVFTCPCEVAVEGWTIAQLRYTGYLLSGPARDRLTTIVPSKGGPTCLLLRRGEDVICIGLGPCVGQHVPSPHGHRSLPPLTVAVSFGARASHDPRPRVVRSEDSDLTLLGGCQNAHVQDWPNGTASFSREGVTVKLAFSAWADHQPIQGVDTRSLYALSVSVERDIH</sequence>
<dbReference type="OrthoDB" id="2737057at2759"/>
<dbReference type="HOGENOM" id="CLU_000288_138_9_1"/>
<evidence type="ECO:0000313" key="3">
    <source>
        <dbReference type="EMBL" id="CDO76714.1"/>
    </source>
</evidence>